<keyword evidence="8" id="KW-1133">Transmembrane helix</keyword>
<keyword evidence="11" id="KW-1185">Reference proteome</keyword>
<keyword evidence="5" id="KW-0804">Transcription</keyword>
<dbReference type="InterPro" id="IPR036879">
    <property type="entry name" value="TF_MADSbox_sf"/>
</dbReference>
<dbReference type="InterPro" id="IPR002100">
    <property type="entry name" value="TF_MADSbox"/>
</dbReference>
<keyword evidence="8" id="KW-0735">Signal-anchor</keyword>
<dbReference type="GO" id="GO:0032259">
    <property type="term" value="P:methylation"/>
    <property type="evidence" value="ECO:0007669"/>
    <property type="project" value="UniProtKB-KW"/>
</dbReference>
<dbReference type="GO" id="GO:0046983">
    <property type="term" value="F:protein dimerization activity"/>
    <property type="evidence" value="ECO:0007669"/>
    <property type="project" value="InterPro"/>
</dbReference>
<proteinExistence type="inferred from homology"/>
<dbReference type="GO" id="GO:0005802">
    <property type="term" value="C:trans-Golgi network"/>
    <property type="evidence" value="ECO:0007669"/>
    <property type="project" value="TreeGrafter"/>
</dbReference>
<comment type="similarity">
    <text evidence="8">Belongs to the methyltransferase superfamily.</text>
</comment>
<dbReference type="GO" id="GO:0008168">
    <property type="term" value="F:methyltransferase activity"/>
    <property type="evidence" value="ECO:0007669"/>
    <property type="project" value="UniProtKB-UniRule"/>
</dbReference>
<keyword evidence="8" id="KW-0472">Membrane</keyword>
<dbReference type="AlphaFoldDB" id="A0A5J5AX81"/>
<dbReference type="Gene3D" id="3.40.1810.10">
    <property type="entry name" value="Transcription factor, MADS-box"/>
    <property type="match status" value="1"/>
</dbReference>
<dbReference type="Pfam" id="PF00319">
    <property type="entry name" value="SRF-TF"/>
    <property type="match status" value="1"/>
</dbReference>
<dbReference type="GO" id="GO:0005634">
    <property type="term" value="C:nucleus"/>
    <property type="evidence" value="ECO:0007669"/>
    <property type="project" value="UniProtKB-SubCell"/>
</dbReference>
<dbReference type="GO" id="GO:0000977">
    <property type="term" value="F:RNA polymerase II transcription regulatory region sequence-specific DNA binding"/>
    <property type="evidence" value="ECO:0007669"/>
    <property type="project" value="InterPro"/>
</dbReference>
<evidence type="ECO:0000256" key="6">
    <source>
        <dbReference type="ARBA" id="ARBA00023180"/>
    </source>
</evidence>
<keyword evidence="6 8" id="KW-0325">Glycoprotein</keyword>
<protein>
    <recommendedName>
        <fullName evidence="8">Methyltransferase</fullName>
        <ecNumber evidence="8">2.1.1.-</ecNumber>
    </recommendedName>
</protein>
<dbReference type="EC" id="2.1.1.-" evidence="8"/>
<feature type="transmembrane region" description="Helical" evidence="8">
    <location>
        <begin position="95"/>
        <end position="118"/>
    </location>
</feature>
<keyword evidence="8" id="KW-0812">Transmembrane</keyword>
<name>A0A5J5AX81_9ASTE</name>
<dbReference type="InterPro" id="IPR004159">
    <property type="entry name" value="Put_SAM_MeTrfase"/>
</dbReference>
<dbReference type="InterPro" id="IPR033896">
    <property type="entry name" value="MEF2-like_N"/>
</dbReference>
<evidence type="ECO:0000259" key="9">
    <source>
        <dbReference type="PROSITE" id="PS50066"/>
    </source>
</evidence>
<organism evidence="10 11">
    <name type="scientific">Nyssa sinensis</name>
    <dbReference type="NCBI Taxonomy" id="561372"/>
    <lineage>
        <taxon>Eukaryota</taxon>
        <taxon>Viridiplantae</taxon>
        <taxon>Streptophyta</taxon>
        <taxon>Embryophyta</taxon>
        <taxon>Tracheophyta</taxon>
        <taxon>Spermatophyta</taxon>
        <taxon>Magnoliopsida</taxon>
        <taxon>eudicotyledons</taxon>
        <taxon>Gunneridae</taxon>
        <taxon>Pentapetalae</taxon>
        <taxon>asterids</taxon>
        <taxon>Cornales</taxon>
        <taxon>Nyssaceae</taxon>
        <taxon>Nyssa</taxon>
    </lineage>
</organism>
<dbReference type="GO" id="GO:0045944">
    <property type="term" value="P:positive regulation of transcription by RNA polymerase II"/>
    <property type="evidence" value="ECO:0007669"/>
    <property type="project" value="InterPro"/>
</dbReference>
<evidence type="ECO:0000256" key="5">
    <source>
        <dbReference type="ARBA" id="ARBA00023163"/>
    </source>
</evidence>
<accession>A0A5J5AX81</accession>
<evidence type="ECO:0000256" key="1">
    <source>
        <dbReference type="ARBA" id="ARBA00004123"/>
    </source>
</evidence>
<dbReference type="Proteomes" id="UP000325577">
    <property type="component" value="Linkage Group LG17"/>
</dbReference>
<evidence type="ECO:0000256" key="4">
    <source>
        <dbReference type="ARBA" id="ARBA00023125"/>
    </source>
</evidence>
<dbReference type="CDD" id="cd00265">
    <property type="entry name" value="MADS_MEF2_like"/>
    <property type="match status" value="1"/>
</dbReference>
<feature type="domain" description="MADS-box" evidence="9">
    <location>
        <begin position="138"/>
        <end position="198"/>
    </location>
</feature>
<evidence type="ECO:0000256" key="2">
    <source>
        <dbReference type="ARBA" id="ARBA00022603"/>
    </source>
</evidence>
<keyword evidence="8" id="KW-0808">Transferase</keyword>
<reference evidence="10 11" key="1">
    <citation type="submission" date="2019-09" db="EMBL/GenBank/DDBJ databases">
        <title>A chromosome-level genome assembly of the Chinese tupelo Nyssa sinensis.</title>
        <authorList>
            <person name="Yang X."/>
            <person name="Kang M."/>
            <person name="Yang Y."/>
            <person name="Xiong H."/>
            <person name="Wang M."/>
            <person name="Zhang Z."/>
            <person name="Wang Z."/>
            <person name="Wu H."/>
            <person name="Ma T."/>
            <person name="Liu J."/>
            <person name="Xi Z."/>
        </authorList>
    </citation>
    <scope>NUCLEOTIDE SEQUENCE [LARGE SCALE GENOMIC DNA]</scope>
    <source>
        <strain evidence="10">J267</strain>
        <tissue evidence="10">Leaf</tissue>
    </source>
</reference>
<dbReference type="PROSITE" id="PS50066">
    <property type="entry name" value="MADS_BOX_2"/>
    <property type="match status" value="1"/>
</dbReference>
<dbReference type="SUPFAM" id="SSF55455">
    <property type="entry name" value="SRF-like"/>
    <property type="match status" value="1"/>
</dbReference>
<evidence type="ECO:0000256" key="7">
    <source>
        <dbReference type="ARBA" id="ARBA00023242"/>
    </source>
</evidence>
<dbReference type="PRINTS" id="PR00404">
    <property type="entry name" value="MADSDOMAIN"/>
</dbReference>
<evidence type="ECO:0000256" key="8">
    <source>
        <dbReference type="RuleBase" id="RU366043"/>
    </source>
</evidence>
<comment type="subcellular location">
    <subcellularLocation>
        <location evidence="8">Membrane</location>
        <topology evidence="8">Single-pass type II membrane protein</topology>
    </subcellularLocation>
    <subcellularLocation>
        <location evidence="1">Nucleus</location>
    </subcellularLocation>
</comment>
<dbReference type="SMART" id="SM00432">
    <property type="entry name" value="MADS"/>
    <property type="match status" value="1"/>
</dbReference>
<dbReference type="EMBL" id="CM018040">
    <property type="protein sequence ID" value="KAA8535543.1"/>
    <property type="molecule type" value="Genomic_DNA"/>
</dbReference>
<keyword evidence="3" id="KW-0805">Transcription regulation</keyword>
<gene>
    <name evidence="10" type="ORF">F0562_030571</name>
</gene>
<dbReference type="PANTHER" id="PTHR10108:SF1061">
    <property type="entry name" value="METHYLTRANSFERASE"/>
    <property type="match status" value="1"/>
</dbReference>
<dbReference type="OrthoDB" id="1898716at2759"/>
<keyword evidence="4" id="KW-0238">DNA-binding</keyword>
<evidence type="ECO:0000313" key="10">
    <source>
        <dbReference type="EMBL" id="KAA8535543.1"/>
    </source>
</evidence>
<dbReference type="PANTHER" id="PTHR10108">
    <property type="entry name" value="SAM-DEPENDENT METHYLTRANSFERASE"/>
    <property type="match status" value="1"/>
</dbReference>
<sequence length="224" mass="25620">MWAMTFPRENMNYRERHCPPEEGKLHCLIPAPKGYVTPFPWPKSRDYVPYANAPDKSLTVEKAVQNWIQYEGNVFRFPGGGTQFPHGTDAYTDQLASVLLAILLSTFSPVISLPGYLFQLSTMAFPDQEPGGSSHRKMGRGKIEIKRIENTTSRQVTFCKRHNGLLKKAYELSVLCDAEVALIVFSTRGQLYEYANNRFFLLSLLSHQDLIIPFSFSYMFRYST</sequence>
<evidence type="ECO:0000256" key="3">
    <source>
        <dbReference type="ARBA" id="ARBA00023015"/>
    </source>
</evidence>
<keyword evidence="2 8" id="KW-0489">Methyltransferase</keyword>
<dbReference type="Pfam" id="PF03141">
    <property type="entry name" value="Methyltransf_29"/>
    <property type="match status" value="1"/>
</dbReference>
<dbReference type="GO" id="GO:0005768">
    <property type="term" value="C:endosome"/>
    <property type="evidence" value="ECO:0007669"/>
    <property type="project" value="TreeGrafter"/>
</dbReference>
<dbReference type="GO" id="GO:0016020">
    <property type="term" value="C:membrane"/>
    <property type="evidence" value="ECO:0007669"/>
    <property type="project" value="UniProtKB-SubCell"/>
</dbReference>
<evidence type="ECO:0000313" key="11">
    <source>
        <dbReference type="Proteomes" id="UP000325577"/>
    </source>
</evidence>
<keyword evidence="7" id="KW-0539">Nucleus</keyword>